<dbReference type="RefSeq" id="WP_134463886.1">
    <property type="nucleotide sequence ID" value="NZ_JBHSSZ010000035.1"/>
</dbReference>
<feature type="transmembrane region" description="Helical" evidence="6">
    <location>
        <begin position="52"/>
        <end position="76"/>
    </location>
</feature>
<evidence type="ECO:0000259" key="7">
    <source>
        <dbReference type="PROSITE" id="PS50850"/>
    </source>
</evidence>
<evidence type="ECO:0000256" key="1">
    <source>
        <dbReference type="ARBA" id="ARBA00004141"/>
    </source>
</evidence>
<organism evidence="8 9">
    <name type="scientific">Paraburkholderia dipogonis</name>
    <dbReference type="NCBI Taxonomy" id="1211383"/>
    <lineage>
        <taxon>Bacteria</taxon>
        <taxon>Pseudomonadati</taxon>
        <taxon>Pseudomonadota</taxon>
        <taxon>Betaproteobacteria</taxon>
        <taxon>Burkholderiales</taxon>
        <taxon>Burkholderiaceae</taxon>
        <taxon>Paraburkholderia</taxon>
    </lineage>
</organism>
<reference evidence="8 9" key="1">
    <citation type="submission" date="2019-03" db="EMBL/GenBank/DDBJ databases">
        <title>Complete Genome Sequence of Paraburkholderia dipogonis ICMP 19430T, a Nitrogen-fixing Symbiont of the South African Invasive Legume Dipogon lignosus in New Zealand.</title>
        <authorList>
            <person name="De Meyer S.E."/>
        </authorList>
    </citation>
    <scope>NUCLEOTIDE SEQUENCE [LARGE SCALE GENOMIC DNA]</scope>
    <source>
        <strain evidence="8 9">ICMP 19430</strain>
    </source>
</reference>
<feature type="transmembrane region" description="Helical" evidence="6">
    <location>
        <begin position="404"/>
        <end position="424"/>
    </location>
</feature>
<evidence type="ECO:0000256" key="5">
    <source>
        <dbReference type="ARBA" id="ARBA00023136"/>
    </source>
</evidence>
<feature type="transmembrane region" description="Helical" evidence="6">
    <location>
        <begin position="370"/>
        <end position="392"/>
    </location>
</feature>
<feature type="transmembrane region" description="Helical" evidence="6">
    <location>
        <begin position="338"/>
        <end position="358"/>
    </location>
</feature>
<keyword evidence="3 6" id="KW-0812">Transmembrane</keyword>
<dbReference type="SUPFAM" id="SSF103473">
    <property type="entry name" value="MFS general substrate transporter"/>
    <property type="match status" value="1"/>
</dbReference>
<feature type="domain" description="Major facilitator superfamily (MFS) profile" evidence="7">
    <location>
        <begin position="18"/>
        <end position="428"/>
    </location>
</feature>
<gene>
    <name evidence="8" type="ORF">E2553_30995</name>
</gene>
<feature type="transmembrane region" description="Helical" evidence="6">
    <location>
        <begin position="247"/>
        <end position="268"/>
    </location>
</feature>
<dbReference type="InterPro" id="IPR011701">
    <property type="entry name" value="MFS"/>
</dbReference>
<keyword evidence="2" id="KW-0813">Transport</keyword>
<dbReference type="FunFam" id="1.20.1250.20:FF:000018">
    <property type="entry name" value="MFS transporter permease"/>
    <property type="match status" value="1"/>
</dbReference>
<evidence type="ECO:0000256" key="4">
    <source>
        <dbReference type="ARBA" id="ARBA00022989"/>
    </source>
</evidence>
<feature type="transmembrane region" description="Helical" evidence="6">
    <location>
        <begin position="145"/>
        <end position="165"/>
    </location>
</feature>
<dbReference type="InterPro" id="IPR036259">
    <property type="entry name" value="MFS_trans_sf"/>
</dbReference>
<dbReference type="EMBL" id="SNVI01000002">
    <property type="protein sequence ID" value="TFE41121.1"/>
    <property type="molecule type" value="Genomic_DNA"/>
</dbReference>
<accession>A0A4Y8MUI4</accession>
<feature type="transmembrane region" description="Helical" evidence="6">
    <location>
        <begin position="88"/>
        <end position="107"/>
    </location>
</feature>
<proteinExistence type="predicted"/>
<feature type="transmembrane region" description="Helical" evidence="6">
    <location>
        <begin position="177"/>
        <end position="199"/>
    </location>
</feature>
<keyword evidence="5 6" id="KW-0472">Membrane</keyword>
<dbReference type="Gene3D" id="1.20.1250.20">
    <property type="entry name" value="MFS general substrate transporter like domains"/>
    <property type="match status" value="2"/>
</dbReference>
<name>A0A4Y8MUI4_9BURK</name>
<protein>
    <submittedName>
        <fullName evidence="8">MFS transporter</fullName>
    </submittedName>
</protein>
<dbReference type="Pfam" id="PF07690">
    <property type="entry name" value="MFS_1"/>
    <property type="match status" value="1"/>
</dbReference>
<sequence length="441" mass="47446">MTDATNDDWTFRRIGWRVIPFLFACYVLNFVDRVNVGFAKLQFMRDLHLDESVFGIATACFFVAYAAFEVPSNLLLARVGASKTLRRIMVLWGTCTVLQMFMTSAPALYVLRFLLGAAEAGFFPGMILFMTYWFPDRIRARVNSILLLAVPIAGMLGGPLSGWIMSNLHGSLGLRGWQWLFLIEGLPAVALGVLAPFLLSDSPHRARWLTPQEKETVQRALQADIDASAARLHANAPLRDIFRAPRVLTLSAVYFCIFIGLVAVTFWLPTILHNAGVANLSTIGWIAGLVSLLTMTGNLAIAYSSDRFNERRWHVAGCGSVAAACLLGLHAASHSVAATVVLLAVAQMTAFTMPIIFWTIPVRLLSGRSAAVGIAFISMSGSIGGAVSSWLIGSISARTGSPYVAMSAVAAVLMLGMMLLLGCVKEAQRPAAGTAVGATGS</sequence>
<dbReference type="Proteomes" id="UP000297385">
    <property type="component" value="Unassembled WGS sequence"/>
</dbReference>
<keyword evidence="4 6" id="KW-1133">Transmembrane helix</keyword>
<dbReference type="GO" id="GO:0005886">
    <property type="term" value="C:plasma membrane"/>
    <property type="evidence" value="ECO:0007669"/>
    <property type="project" value="TreeGrafter"/>
</dbReference>
<evidence type="ECO:0000256" key="3">
    <source>
        <dbReference type="ARBA" id="ARBA00022692"/>
    </source>
</evidence>
<dbReference type="GO" id="GO:0022857">
    <property type="term" value="F:transmembrane transporter activity"/>
    <property type="evidence" value="ECO:0007669"/>
    <property type="project" value="InterPro"/>
</dbReference>
<evidence type="ECO:0000256" key="6">
    <source>
        <dbReference type="SAM" id="Phobius"/>
    </source>
</evidence>
<comment type="caution">
    <text evidence="8">The sequence shown here is derived from an EMBL/GenBank/DDBJ whole genome shotgun (WGS) entry which is preliminary data.</text>
</comment>
<dbReference type="PROSITE" id="PS50850">
    <property type="entry name" value="MFS"/>
    <property type="match status" value="1"/>
</dbReference>
<feature type="transmembrane region" description="Helical" evidence="6">
    <location>
        <begin position="113"/>
        <end position="133"/>
    </location>
</feature>
<dbReference type="CDD" id="cd17319">
    <property type="entry name" value="MFS_ExuT_GudP_like"/>
    <property type="match status" value="1"/>
</dbReference>
<dbReference type="PANTHER" id="PTHR43791">
    <property type="entry name" value="PERMEASE-RELATED"/>
    <property type="match status" value="1"/>
</dbReference>
<comment type="subcellular location">
    <subcellularLocation>
        <location evidence="1">Membrane</location>
        <topology evidence="1">Multi-pass membrane protein</topology>
    </subcellularLocation>
</comment>
<dbReference type="AlphaFoldDB" id="A0A4Y8MUI4"/>
<feature type="transmembrane region" description="Helical" evidence="6">
    <location>
        <begin position="14"/>
        <end position="32"/>
    </location>
</feature>
<dbReference type="InterPro" id="IPR020846">
    <property type="entry name" value="MFS_dom"/>
</dbReference>
<feature type="transmembrane region" description="Helical" evidence="6">
    <location>
        <begin position="313"/>
        <end position="332"/>
    </location>
</feature>
<evidence type="ECO:0000256" key="2">
    <source>
        <dbReference type="ARBA" id="ARBA00022448"/>
    </source>
</evidence>
<dbReference type="PANTHER" id="PTHR43791:SF36">
    <property type="entry name" value="TRANSPORTER, PUTATIVE (AFU_ORTHOLOGUE AFUA_6G08340)-RELATED"/>
    <property type="match status" value="1"/>
</dbReference>
<evidence type="ECO:0000313" key="9">
    <source>
        <dbReference type="Proteomes" id="UP000297385"/>
    </source>
</evidence>
<feature type="transmembrane region" description="Helical" evidence="6">
    <location>
        <begin position="280"/>
        <end position="301"/>
    </location>
</feature>
<evidence type="ECO:0000313" key="8">
    <source>
        <dbReference type="EMBL" id="TFE41121.1"/>
    </source>
</evidence>